<keyword evidence="1" id="KW-0880">Kelch repeat</keyword>
<dbReference type="SUPFAM" id="SSF64268">
    <property type="entry name" value="PX domain"/>
    <property type="match status" value="1"/>
</dbReference>
<dbReference type="PROSITE" id="PS50195">
    <property type="entry name" value="PX"/>
    <property type="match status" value="1"/>
</dbReference>
<dbReference type="CDD" id="cd06093">
    <property type="entry name" value="PX_domain"/>
    <property type="match status" value="1"/>
</dbReference>
<name>A0A9Q0LYH2_ANAIG</name>
<keyword evidence="5" id="KW-1185">Reference proteome</keyword>
<dbReference type="InterPro" id="IPR001683">
    <property type="entry name" value="PX_dom"/>
</dbReference>
<dbReference type="PANTHER" id="PTHR46093:SF18">
    <property type="entry name" value="FIBRONECTIN TYPE-III DOMAIN-CONTAINING PROTEIN"/>
    <property type="match status" value="1"/>
</dbReference>
<proteinExistence type="predicted"/>
<dbReference type="Pfam" id="PF24681">
    <property type="entry name" value="Kelch_KLHDC2_KLHL20_DRC7"/>
    <property type="match status" value="1"/>
</dbReference>
<evidence type="ECO:0000313" key="4">
    <source>
        <dbReference type="EMBL" id="KAJ5079610.1"/>
    </source>
</evidence>
<keyword evidence="2" id="KW-0677">Repeat</keyword>
<evidence type="ECO:0000256" key="2">
    <source>
        <dbReference type="ARBA" id="ARBA00022737"/>
    </source>
</evidence>
<dbReference type="OrthoDB" id="3176171at2759"/>
<dbReference type="Pfam" id="PF00787">
    <property type="entry name" value="PX"/>
    <property type="match status" value="1"/>
</dbReference>
<accession>A0A9Q0LYH2</accession>
<organism evidence="4 5">
    <name type="scientific">Anaeramoeba ignava</name>
    <name type="common">Anaerobic marine amoeba</name>
    <dbReference type="NCBI Taxonomy" id="1746090"/>
    <lineage>
        <taxon>Eukaryota</taxon>
        <taxon>Metamonada</taxon>
        <taxon>Anaeramoebidae</taxon>
        <taxon>Anaeramoeba</taxon>
    </lineage>
</organism>
<comment type="caution">
    <text evidence="4">The sequence shown here is derived from an EMBL/GenBank/DDBJ whole genome shotgun (WGS) entry which is preliminary data.</text>
</comment>
<gene>
    <name evidence="4" type="ORF">M0811_14388</name>
</gene>
<dbReference type="InterPro" id="IPR036871">
    <property type="entry name" value="PX_dom_sf"/>
</dbReference>
<evidence type="ECO:0000259" key="3">
    <source>
        <dbReference type="PROSITE" id="PS50195"/>
    </source>
</evidence>
<sequence length="478" mass="55434">MQNQLEKINGVITKYRNRKKYTEYKLVLTRDTEKWKIYKRYSDFHTLHKKLEERFPVESLKFTMPPKKVFGKMKEKVVSNRVSQFNTYLQQILSSETVRQSSLVLNFIGYCPRISGKWTKIQHKGDIPPPRTFSNIFIYEKLLYLFGGSSLKSESFNDLYSYDFEANIWKQEEIGGEAPDTKNNTIVFANGLIYLLGGFRGEIETESFSQNLNEFYILDIIKKQWSKIEAKGETITEQIQAAIYHKDKIFCFSYFVTPHPTIYILDLAENSVKKTETKNTCEATSLLNFIGVGENALIFGGKSLMTTENFGNLLILNLGELRFREIHPLNTFTDLARHSGSLTFVPKRISSLNSLNIEEENIQSLPENERNPTVKSPLVGGLIIMGGYQDSHQLHSFETFFWFDLSEQKFFKILNAKLQSNSNNLEDLNQEKYLNVPADRYGQSAIYHNNKIFLFGGGGVDEYHNKKFFNDLWVFQFD</sequence>
<dbReference type="GO" id="GO:0035091">
    <property type="term" value="F:phosphatidylinositol binding"/>
    <property type="evidence" value="ECO:0007669"/>
    <property type="project" value="InterPro"/>
</dbReference>
<reference evidence="4" key="1">
    <citation type="submission" date="2022-10" db="EMBL/GenBank/DDBJ databases">
        <title>Novel sulphate-reducing endosymbionts in the free-living metamonad Anaeramoeba.</title>
        <authorList>
            <person name="Jerlstrom-Hultqvist J."/>
            <person name="Cepicka I."/>
            <person name="Gallot-Lavallee L."/>
            <person name="Salas-Leiva D."/>
            <person name="Curtis B.A."/>
            <person name="Zahonova K."/>
            <person name="Pipaliya S."/>
            <person name="Dacks J."/>
            <person name="Roger A.J."/>
        </authorList>
    </citation>
    <scope>NUCLEOTIDE SEQUENCE</scope>
    <source>
        <strain evidence="4">BMAN</strain>
    </source>
</reference>
<dbReference type="Proteomes" id="UP001149090">
    <property type="component" value="Unassembled WGS sequence"/>
</dbReference>
<feature type="domain" description="PX" evidence="3">
    <location>
        <begin position="2"/>
        <end position="115"/>
    </location>
</feature>
<evidence type="ECO:0000256" key="1">
    <source>
        <dbReference type="ARBA" id="ARBA00022441"/>
    </source>
</evidence>
<dbReference type="Gene3D" id="2.130.10.80">
    <property type="entry name" value="Galactose oxidase/kelch, beta-propeller"/>
    <property type="match status" value="1"/>
</dbReference>
<dbReference type="Gene3D" id="2.120.10.80">
    <property type="entry name" value="Kelch-type beta propeller"/>
    <property type="match status" value="1"/>
</dbReference>
<dbReference type="SMART" id="SM00312">
    <property type="entry name" value="PX"/>
    <property type="match status" value="1"/>
</dbReference>
<dbReference type="InterPro" id="IPR037293">
    <property type="entry name" value="Gal_Oxidase_central_sf"/>
</dbReference>
<dbReference type="EMBL" id="JAPDFW010000025">
    <property type="protein sequence ID" value="KAJ5079610.1"/>
    <property type="molecule type" value="Genomic_DNA"/>
</dbReference>
<dbReference type="InterPro" id="IPR015915">
    <property type="entry name" value="Kelch-typ_b-propeller"/>
</dbReference>
<evidence type="ECO:0000313" key="5">
    <source>
        <dbReference type="Proteomes" id="UP001149090"/>
    </source>
</evidence>
<protein>
    <recommendedName>
        <fullName evidence="3">PX domain-containing protein</fullName>
    </recommendedName>
</protein>
<dbReference type="AlphaFoldDB" id="A0A9Q0LYH2"/>
<dbReference type="SUPFAM" id="SSF117281">
    <property type="entry name" value="Kelch motif"/>
    <property type="match status" value="2"/>
</dbReference>
<dbReference type="PANTHER" id="PTHR46093">
    <property type="entry name" value="ACYL-COA-BINDING DOMAIN-CONTAINING PROTEIN 5"/>
    <property type="match status" value="1"/>
</dbReference>
<dbReference type="Gene3D" id="3.30.1520.10">
    <property type="entry name" value="Phox-like domain"/>
    <property type="match status" value="1"/>
</dbReference>